<feature type="non-terminal residue" evidence="7">
    <location>
        <position position="1"/>
    </location>
</feature>
<dbReference type="Pfam" id="PF00133">
    <property type="entry name" value="tRNA-synt_1"/>
    <property type="match status" value="1"/>
</dbReference>
<keyword evidence="3" id="KW-0067">ATP-binding</keyword>
<sequence length="256" mass="28457">WWIVKKLWDKGLIYQGYKVTPHCPRCGTSLSSHEVALGYRDDAEDPSVYIKFKLFIPSLLKRDSVLRSILKPAALSEKPAYFLAWTTTPWTLPGNTALAVAPGAEYSVMEGEQDHLILAMQLTGRVKLEGYKEAGVILGEDLAHLQYEPLFDPHDFGVHRVSLPSLYVQEARKDLTYPVISADFVSLEEGTGIVHMAPAFGEVDFDAGMDRGLDFVQPVDLEGKVTGTYLFAGKFVKDADPLILDDLKSYGLLYLS</sequence>
<keyword evidence="4" id="KW-0648">Protein biosynthesis</keyword>
<comment type="caution">
    <text evidence="7">The sequence shown here is derived from an EMBL/GenBank/DDBJ whole genome shotgun (WGS) entry which is preliminary data.</text>
</comment>
<keyword evidence="2" id="KW-0547">Nucleotide-binding</keyword>
<name>X1NSB7_9ZZZZ</name>
<dbReference type="InterPro" id="IPR009008">
    <property type="entry name" value="Val/Leu/Ile-tRNA-synth_edit"/>
</dbReference>
<gene>
    <name evidence="7" type="ORF">S06H3_47203</name>
</gene>
<dbReference type="GO" id="GO:0002161">
    <property type="term" value="F:aminoacyl-tRNA deacylase activity"/>
    <property type="evidence" value="ECO:0007669"/>
    <property type="project" value="InterPro"/>
</dbReference>
<protein>
    <recommendedName>
        <fullName evidence="6">Aminoacyl-tRNA synthetase class Ia domain-containing protein</fullName>
    </recommendedName>
</protein>
<evidence type="ECO:0000256" key="1">
    <source>
        <dbReference type="ARBA" id="ARBA00022598"/>
    </source>
</evidence>
<evidence type="ECO:0000313" key="7">
    <source>
        <dbReference type="EMBL" id="GAI33116.1"/>
    </source>
</evidence>
<evidence type="ECO:0000256" key="4">
    <source>
        <dbReference type="ARBA" id="ARBA00022917"/>
    </source>
</evidence>
<feature type="non-terminal residue" evidence="7">
    <location>
        <position position="256"/>
    </location>
</feature>
<keyword evidence="1" id="KW-0436">Ligase</keyword>
<evidence type="ECO:0000256" key="5">
    <source>
        <dbReference type="ARBA" id="ARBA00023146"/>
    </source>
</evidence>
<evidence type="ECO:0000259" key="6">
    <source>
        <dbReference type="Pfam" id="PF00133"/>
    </source>
</evidence>
<dbReference type="SUPFAM" id="SSF50677">
    <property type="entry name" value="ValRS/IleRS/LeuRS editing domain"/>
    <property type="match status" value="1"/>
</dbReference>
<dbReference type="GO" id="GO:0004822">
    <property type="term" value="F:isoleucine-tRNA ligase activity"/>
    <property type="evidence" value="ECO:0007669"/>
    <property type="project" value="InterPro"/>
</dbReference>
<dbReference type="Gene3D" id="3.90.740.10">
    <property type="entry name" value="Valyl/Leucyl/Isoleucyl-tRNA synthetase, editing domain"/>
    <property type="match status" value="1"/>
</dbReference>
<dbReference type="InterPro" id="IPR002300">
    <property type="entry name" value="aa-tRNA-synth_Ia"/>
</dbReference>
<dbReference type="EMBL" id="BARV01029631">
    <property type="protein sequence ID" value="GAI33116.1"/>
    <property type="molecule type" value="Genomic_DNA"/>
</dbReference>
<dbReference type="InterPro" id="IPR023586">
    <property type="entry name" value="Ile-tRNA-ligase_type2"/>
</dbReference>
<proteinExistence type="predicted"/>
<dbReference type="PANTHER" id="PTHR42780:SF1">
    <property type="entry name" value="ISOLEUCINE--TRNA LIGASE, CYTOPLASMIC"/>
    <property type="match status" value="1"/>
</dbReference>
<keyword evidence="5" id="KW-0030">Aminoacyl-tRNA synthetase</keyword>
<reference evidence="7" key="1">
    <citation type="journal article" date="2014" name="Front. Microbiol.">
        <title>High frequency of phylogenetically diverse reductive dehalogenase-homologous genes in deep subseafloor sedimentary metagenomes.</title>
        <authorList>
            <person name="Kawai M."/>
            <person name="Futagami T."/>
            <person name="Toyoda A."/>
            <person name="Takaki Y."/>
            <person name="Nishi S."/>
            <person name="Hori S."/>
            <person name="Arai W."/>
            <person name="Tsubouchi T."/>
            <person name="Morono Y."/>
            <person name="Uchiyama I."/>
            <person name="Ito T."/>
            <person name="Fujiyama A."/>
            <person name="Inagaki F."/>
            <person name="Takami H."/>
        </authorList>
    </citation>
    <scope>NUCLEOTIDE SEQUENCE</scope>
    <source>
        <strain evidence="7">Expedition CK06-06</strain>
    </source>
</reference>
<dbReference type="AlphaFoldDB" id="X1NSB7"/>
<dbReference type="SUPFAM" id="SSF52374">
    <property type="entry name" value="Nucleotidylyl transferase"/>
    <property type="match status" value="1"/>
</dbReference>
<dbReference type="GO" id="GO:0006428">
    <property type="term" value="P:isoleucyl-tRNA aminoacylation"/>
    <property type="evidence" value="ECO:0007669"/>
    <property type="project" value="TreeGrafter"/>
</dbReference>
<feature type="domain" description="Aminoacyl-tRNA synthetase class Ia" evidence="6">
    <location>
        <begin position="1"/>
        <end position="56"/>
    </location>
</feature>
<evidence type="ECO:0000256" key="3">
    <source>
        <dbReference type="ARBA" id="ARBA00022840"/>
    </source>
</evidence>
<dbReference type="GO" id="GO:0005524">
    <property type="term" value="F:ATP binding"/>
    <property type="evidence" value="ECO:0007669"/>
    <property type="project" value="UniProtKB-KW"/>
</dbReference>
<accession>X1NSB7</accession>
<dbReference type="PANTHER" id="PTHR42780">
    <property type="entry name" value="SOLEUCYL-TRNA SYNTHETASE"/>
    <property type="match status" value="1"/>
</dbReference>
<organism evidence="7">
    <name type="scientific">marine sediment metagenome</name>
    <dbReference type="NCBI Taxonomy" id="412755"/>
    <lineage>
        <taxon>unclassified sequences</taxon>
        <taxon>metagenomes</taxon>
        <taxon>ecological metagenomes</taxon>
    </lineage>
</organism>
<evidence type="ECO:0000256" key="2">
    <source>
        <dbReference type="ARBA" id="ARBA00022741"/>
    </source>
</evidence>